<dbReference type="InterPro" id="IPR011006">
    <property type="entry name" value="CheY-like_superfamily"/>
</dbReference>
<reference evidence="6 7" key="1">
    <citation type="submission" date="2019-03" db="EMBL/GenBank/DDBJ databases">
        <title>Genomic Encyclopedia of Type Strains, Phase IV (KMG-IV): sequencing the most valuable type-strain genomes for metagenomic binning, comparative biology and taxonomic classification.</title>
        <authorList>
            <person name="Goeker M."/>
        </authorList>
    </citation>
    <scope>NUCLEOTIDE SEQUENCE [LARGE SCALE GENOMIC DNA]</scope>
    <source>
        <strain evidence="6 7">DSM 100059</strain>
    </source>
</reference>
<dbReference type="GO" id="GO:0006355">
    <property type="term" value="P:regulation of DNA-templated transcription"/>
    <property type="evidence" value="ECO:0007669"/>
    <property type="project" value="InterPro"/>
</dbReference>
<proteinExistence type="predicted"/>
<evidence type="ECO:0000256" key="3">
    <source>
        <dbReference type="PROSITE-ProRule" id="PRU00169"/>
    </source>
</evidence>
<evidence type="ECO:0000259" key="5">
    <source>
        <dbReference type="PROSITE" id="PS50110"/>
    </source>
</evidence>
<feature type="domain" description="Response regulatory" evidence="5">
    <location>
        <begin position="3"/>
        <end position="121"/>
    </location>
</feature>
<dbReference type="Pfam" id="PF00072">
    <property type="entry name" value="Response_reg"/>
    <property type="match status" value="1"/>
</dbReference>
<dbReference type="InterPro" id="IPR039420">
    <property type="entry name" value="WalR-like"/>
</dbReference>
<dbReference type="PANTHER" id="PTHR43214">
    <property type="entry name" value="TWO-COMPONENT RESPONSE REGULATOR"/>
    <property type="match status" value="1"/>
</dbReference>
<gene>
    <name evidence="6" type="ORF">EDB95_2805</name>
</gene>
<dbReference type="PROSITE" id="PS50110">
    <property type="entry name" value="RESPONSE_REGULATORY"/>
    <property type="match status" value="1"/>
</dbReference>
<dbReference type="SMART" id="SM00448">
    <property type="entry name" value="REC"/>
    <property type="match status" value="1"/>
</dbReference>
<dbReference type="Proteomes" id="UP000294498">
    <property type="component" value="Unassembled WGS sequence"/>
</dbReference>
<dbReference type="AlphaFoldDB" id="A0A4R8DTV0"/>
<dbReference type="InterPro" id="IPR001789">
    <property type="entry name" value="Sig_transdc_resp-reg_receiver"/>
</dbReference>
<dbReference type="InterPro" id="IPR058245">
    <property type="entry name" value="NreC/VraR/RcsB-like_REC"/>
</dbReference>
<evidence type="ECO:0000256" key="1">
    <source>
        <dbReference type="ARBA" id="ARBA00022553"/>
    </source>
</evidence>
<protein>
    <submittedName>
        <fullName evidence="6">LuxR family two component transcriptional regulator</fullName>
    </submittedName>
</protein>
<dbReference type="SMART" id="SM00421">
    <property type="entry name" value="HTH_LUXR"/>
    <property type="match status" value="1"/>
</dbReference>
<accession>A0A4R8DTV0</accession>
<keyword evidence="7" id="KW-1185">Reference proteome</keyword>
<comment type="caution">
    <text evidence="6">The sequence shown here is derived from an EMBL/GenBank/DDBJ whole genome shotgun (WGS) entry which is preliminary data.</text>
</comment>
<dbReference type="RefSeq" id="WP_162852593.1">
    <property type="nucleotide sequence ID" value="NZ_SODV01000001.1"/>
</dbReference>
<dbReference type="Pfam" id="PF00196">
    <property type="entry name" value="GerE"/>
    <property type="match status" value="1"/>
</dbReference>
<evidence type="ECO:0000256" key="2">
    <source>
        <dbReference type="ARBA" id="ARBA00023125"/>
    </source>
</evidence>
<feature type="modified residue" description="4-aspartylphosphate" evidence="3">
    <location>
        <position position="56"/>
    </location>
</feature>
<dbReference type="PRINTS" id="PR00038">
    <property type="entry name" value="HTHLUXR"/>
</dbReference>
<evidence type="ECO:0000313" key="6">
    <source>
        <dbReference type="EMBL" id="TDX01762.1"/>
    </source>
</evidence>
<dbReference type="GO" id="GO:0003677">
    <property type="term" value="F:DNA binding"/>
    <property type="evidence" value="ECO:0007669"/>
    <property type="project" value="UniProtKB-KW"/>
</dbReference>
<name>A0A4R8DTV0_9BACT</name>
<sequence>MISIGMIEDSLMLRKNLEKMFDYDPDMDLYFSLPSVEQLISNTELHKNSPAVILLDIELPGISGLDGIPILRKIYPSADIVIITGNMDEDVIWSATVRGAKGYLLKPVAFAQLKEQLYQIREGSTLISPVAANILVRKLNGITEERRTDYEDILTKKEAEVVSYFLKGFTYKQIAMVMQISVSTVNDHQKKIYKKLNVNSKYELLARFLPN</sequence>
<organism evidence="6 7">
    <name type="scientific">Dinghuibacter silviterrae</name>
    <dbReference type="NCBI Taxonomy" id="1539049"/>
    <lineage>
        <taxon>Bacteria</taxon>
        <taxon>Pseudomonadati</taxon>
        <taxon>Bacteroidota</taxon>
        <taxon>Chitinophagia</taxon>
        <taxon>Chitinophagales</taxon>
        <taxon>Chitinophagaceae</taxon>
        <taxon>Dinghuibacter</taxon>
    </lineage>
</organism>
<evidence type="ECO:0000259" key="4">
    <source>
        <dbReference type="PROSITE" id="PS50043"/>
    </source>
</evidence>
<dbReference type="InterPro" id="IPR016032">
    <property type="entry name" value="Sig_transdc_resp-reg_C-effctor"/>
</dbReference>
<dbReference type="Gene3D" id="3.40.50.2300">
    <property type="match status" value="1"/>
</dbReference>
<dbReference type="PROSITE" id="PS50043">
    <property type="entry name" value="HTH_LUXR_2"/>
    <property type="match status" value="1"/>
</dbReference>
<dbReference type="InterPro" id="IPR000792">
    <property type="entry name" value="Tscrpt_reg_LuxR_C"/>
</dbReference>
<dbReference type="CDD" id="cd17535">
    <property type="entry name" value="REC_NarL-like"/>
    <property type="match status" value="1"/>
</dbReference>
<feature type="domain" description="HTH luxR-type" evidence="4">
    <location>
        <begin position="147"/>
        <end position="211"/>
    </location>
</feature>
<dbReference type="CDD" id="cd06170">
    <property type="entry name" value="LuxR_C_like"/>
    <property type="match status" value="1"/>
</dbReference>
<keyword evidence="1 3" id="KW-0597">Phosphoprotein</keyword>
<dbReference type="SUPFAM" id="SSF52172">
    <property type="entry name" value="CheY-like"/>
    <property type="match status" value="1"/>
</dbReference>
<evidence type="ECO:0000313" key="7">
    <source>
        <dbReference type="Proteomes" id="UP000294498"/>
    </source>
</evidence>
<dbReference type="PANTHER" id="PTHR43214:SF43">
    <property type="entry name" value="TWO-COMPONENT RESPONSE REGULATOR"/>
    <property type="match status" value="1"/>
</dbReference>
<dbReference type="EMBL" id="SODV01000001">
    <property type="protein sequence ID" value="TDX01762.1"/>
    <property type="molecule type" value="Genomic_DNA"/>
</dbReference>
<keyword evidence="2" id="KW-0238">DNA-binding</keyword>
<dbReference type="GO" id="GO:0000160">
    <property type="term" value="P:phosphorelay signal transduction system"/>
    <property type="evidence" value="ECO:0007669"/>
    <property type="project" value="InterPro"/>
</dbReference>
<dbReference type="SUPFAM" id="SSF46894">
    <property type="entry name" value="C-terminal effector domain of the bipartite response regulators"/>
    <property type="match status" value="1"/>
</dbReference>